<accession>A0A841JI60</accession>
<reference evidence="1 2" key="1">
    <citation type="submission" date="2020-08" db="EMBL/GenBank/DDBJ databases">
        <title>Genomic Encyclopedia of Type Strains, Phase IV (KMG-V): Genome sequencing to study the core and pangenomes of soil and plant-associated prokaryotes.</title>
        <authorList>
            <person name="Whitman W."/>
        </authorList>
    </citation>
    <scope>NUCLEOTIDE SEQUENCE [LARGE SCALE GENOMIC DNA]</scope>
    <source>
        <strain evidence="1 2">MP601</strain>
    </source>
</reference>
<comment type="caution">
    <text evidence="1">The sequence shown here is derived from an EMBL/GenBank/DDBJ whole genome shotgun (WGS) entry which is preliminary data.</text>
</comment>
<evidence type="ECO:0000313" key="1">
    <source>
        <dbReference type="EMBL" id="MBB6130627.1"/>
    </source>
</evidence>
<gene>
    <name evidence="1" type="ORF">HDF22_004770</name>
</gene>
<dbReference type="AlphaFoldDB" id="A0A841JI60"/>
<protein>
    <submittedName>
        <fullName evidence="1">Uncharacterized protein</fullName>
    </submittedName>
</protein>
<dbReference type="EMBL" id="JACHCA010000016">
    <property type="protein sequence ID" value="MBB6130627.1"/>
    <property type="molecule type" value="Genomic_DNA"/>
</dbReference>
<evidence type="ECO:0000313" key="2">
    <source>
        <dbReference type="Proteomes" id="UP000548326"/>
    </source>
</evidence>
<proteinExistence type="predicted"/>
<organism evidence="1 2">
    <name type="scientific">Mucilaginibacter lappiensis</name>
    <dbReference type="NCBI Taxonomy" id="354630"/>
    <lineage>
        <taxon>Bacteria</taxon>
        <taxon>Pseudomonadati</taxon>
        <taxon>Bacteroidota</taxon>
        <taxon>Sphingobacteriia</taxon>
        <taxon>Sphingobacteriales</taxon>
        <taxon>Sphingobacteriaceae</taxon>
        <taxon>Mucilaginibacter</taxon>
    </lineage>
</organism>
<dbReference type="Proteomes" id="UP000548326">
    <property type="component" value="Unassembled WGS sequence"/>
</dbReference>
<sequence>MLTSDKIIEIFVKVDDFCKEFETEIAKHQLIDYF</sequence>
<name>A0A841JI60_9SPHI</name>